<dbReference type="Gene3D" id="2.40.50.140">
    <property type="entry name" value="Nucleic acid-binding proteins"/>
    <property type="match status" value="1"/>
</dbReference>
<dbReference type="OrthoDB" id="9802264at2"/>
<dbReference type="GO" id="GO:0005524">
    <property type="term" value="F:ATP binding"/>
    <property type="evidence" value="ECO:0007669"/>
    <property type="project" value="UniProtKB-KW"/>
</dbReference>
<dbReference type="Pfam" id="PF00005">
    <property type="entry name" value="ABC_tran"/>
    <property type="match status" value="1"/>
</dbReference>
<dbReference type="PROSITE" id="PS00211">
    <property type="entry name" value="ABC_TRANSPORTER_1"/>
    <property type="match status" value="1"/>
</dbReference>
<dbReference type="InterPro" id="IPR008995">
    <property type="entry name" value="Mo/tungstate-bd_C_term_dom"/>
</dbReference>
<dbReference type="SUPFAM" id="SSF52540">
    <property type="entry name" value="P-loop containing nucleoside triphosphate hydrolases"/>
    <property type="match status" value="1"/>
</dbReference>
<dbReference type="Pfam" id="PF17912">
    <property type="entry name" value="OB_MalK"/>
    <property type="match status" value="1"/>
</dbReference>
<dbReference type="RefSeq" id="WP_132101348.1">
    <property type="nucleotide sequence ID" value="NZ_SMLB01000002.1"/>
</dbReference>
<dbReference type="InterPro" id="IPR040582">
    <property type="entry name" value="OB_MalK-like"/>
</dbReference>
<gene>
    <name evidence="5" type="ORF">E1262_01875</name>
</gene>
<comment type="caution">
    <text evidence="5">The sequence shown here is derived from an EMBL/GenBank/DDBJ whole genome shotgun (WGS) entry which is preliminary data.</text>
</comment>
<keyword evidence="6" id="KW-1185">Reference proteome</keyword>
<name>A0A4R5AQK6_9ACTN</name>
<dbReference type="InterPro" id="IPR027417">
    <property type="entry name" value="P-loop_NTPase"/>
</dbReference>
<proteinExistence type="predicted"/>
<dbReference type="GO" id="GO:0016887">
    <property type="term" value="F:ATP hydrolysis activity"/>
    <property type="evidence" value="ECO:0007669"/>
    <property type="project" value="InterPro"/>
</dbReference>
<evidence type="ECO:0000256" key="3">
    <source>
        <dbReference type="ARBA" id="ARBA00022840"/>
    </source>
</evidence>
<evidence type="ECO:0000256" key="1">
    <source>
        <dbReference type="ARBA" id="ARBA00022448"/>
    </source>
</evidence>
<dbReference type="Proteomes" id="UP000295217">
    <property type="component" value="Unassembled WGS sequence"/>
</dbReference>
<dbReference type="FunFam" id="3.40.50.300:FF:000042">
    <property type="entry name" value="Maltose/maltodextrin ABC transporter, ATP-binding protein"/>
    <property type="match status" value="1"/>
</dbReference>
<dbReference type="InterPro" id="IPR003593">
    <property type="entry name" value="AAA+_ATPase"/>
</dbReference>
<dbReference type="Gene3D" id="3.40.50.300">
    <property type="entry name" value="P-loop containing nucleotide triphosphate hydrolases"/>
    <property type="match status" value="1"/>
</dbReference>
<dbReference type="InterPro" id="IPR017871">
    <property type="entry name" value="ABC_transporter-like_CS"/>
</dbReference>
<dbReference type="GO" id="GO:0140359">
    <property type="term" value="F:ABC-type transporter activity"/>
    <property type="evidence" value="ECO:0007669"/>
    <property type="project" value="UniProtKB-ARBA"/>
</dbReference>
<evidence type="ECO:0000256" key="2">
    <source>
        <dbReference type="ARBA" id="ARBA00022741"/>
    </source>
</evidence>
<dbReference type="GO" id="GO:0055052">
    <property type="term" value="C:ATP-binding cassette (ABC) transporter complex, substrate-binding subunit-containing"/>
    <property type="evidence" value="ECO:0007669"/>
    <property type="project" value="TreeGrafter"/>
</dbReference>
<dbReference type="EMBL" id="SMLB01000002">
    <property type="protein sequence ID" value="TDD72632.1"/>
    <property type="molecule type" value="Genomic_DNA"/>
</dbReference>
<reference evidence="5 6" key="1">
    <citation type="submission" date="2019-02" db="EMBL/GenBank/DDBJ databases">
        <title>Draft genome sequences of novel Actinobacteria.</title>
        <authorList>
            <person name="Sahin N."/>
            <person name="Ay H."/>
            <person name="Saygin H."/>
        </authorList>
    </citation>
    <scope>NUCLEOTIDE SEQUENCE [LARGE SCALE GENOMIC DNA]</scope>
    <source>
        <strain evidence="5 6">8K307</strain>
    </source>
</reference>
<dbReference type="PANTHER" id="PTHR43875">
    <property type="entry name" value="MALTODEXTRIN IMPORT ATP-BINDING PROTEIN MSMX"/>
    <property type="match status" value="1"/>
</dbReference>
<keyword evidence="1" id="KW-0813">Transport</keyword>
<evidence type="ECO:0000313" key="5">
    <source>
        <dbReference type="EMBL" id="TDD72632.1"/>
    </source>
</evidence>
<keyword evidence="3 5" id="KW-0067">ATP-binding</keyword>
<dbReference type="InterPro" id="IPR047641">
    <property type="entry name" value="ABC_transpr_MalK/UgpC-like"/>
</dbReference>
<sequence>MTITASRLTKRFGDKAAVDGVDFEVGESEFFVLVGPSGCGKTTTLRMIAGLESIDDGELRMNSVVVNETRPRDRDIAMVFQDYAIFPHLSVHENIAYGLRSRRLASSVIRQRVPDAAATFRIEHLLRRKPRQLSGGERQRVALARALVRDAQAYLYDEPLSNLDAQLRHQAREDILALHQRQRKPTVYVTHDQSEAMSMADRMAVMRSGRIEQVGTPRELYENPVSTFVAYFIGTPSINLFQATLRAEVEDVWLEAPAFSLRLPPSRARALAGHVGGPITAGIRPEDLHPPRQAPFEVGEHNTMTARVDLVEPTTAGSTVYATMPGPAGDLDVAASFGARLPDRFVGQEVPLAVDLEKVHLFDAVTERSVLVDARAA</sequence>
<dbReference type="SUPFAM" id="SSF50331">
    <property type="entry name" value="MOP-like"/>
    <property type="match status" value="1"/>
</dbReference>
<dbReference type="InterPro" id="IPR003439">
    <property type="entry name" value="ABC_transporter-like_ATP-bd"/>
</dbReference>
<keyword evidence="2" id="KW-0547">Nucleotide-binding</keyword>
<feature type="domain" description="ABC transporter" evidence="4">
    <location>
        <begin position="3"/>
        <end position="233"/>
    </location>
</feature>
<protein>
    <submittedName>
        <fullName evidence="5">ABC transporter ATP-binding protein</fullName>
    </submittedName>
</protein>
<dbReference type="PANTHER" id="PTHR43875:SF1">
    <property type="entry name" value="OSMOPROTECTIVE COMPOUNDS UPTAKE ATP-BINDING PROTEIN GGTA"/>
    <property type="match status" value="1"/>
</dbReference>
<organism evidence="5 6">
    <name type="scientific">Jiangella aurantiaca</name>
    <dbReference type="NCBI Taxonomy" id="2530373"/>
    <lineage>
        <taxon>Bacteria</taxon>
        <taxon>Bacillati</taxon>
        <taxon>Actinomycetota</taxon>
        <taxon>Actinomycetes</taxon>
        <taxon>Jiangellales</taxon>
        <taxon>Jiangellaceae</taxon>
        <taxon>Jiangella</taxon>
    </lineage>
</organism>
<evidence type="ECO:0000313" key="6">
    <source>
        <dbReference type="Proteomes" id="UP000295217"/>
    </source>
</evidence>
<dbReference type="AlphaFoldDB" id="A0A4R5AQK6"/>
<dbReference type="SMART" id="SM00382">
    <property type="entry name" value="AAA"/>
    <property type="match status" value="1"/>
</dbReference>
<dbReference type="InterPro" id="IPR012340">
    <property type="entry name" value="NA-bd_OB-fold"/>
</dbReference>
<accession>A0A4R5AQK6</accession>
<dbReference type="Gene3D" id="2.40.50.100">
    <property type="match status" value="1"/>
</dbReference>
<dbReference type="PROSITE" id="PS50893">
    <property type="entry name" value="ABC_TRANSPORTER_2"/>
    <property type="match status" value="1"/>
</dbReference>
<evidence type="ECO:0000259" key="4">
    <source>
        <dbReference type="PROSITE" id="PS50893"/>
    </source>
</evidence>